<keyword evidence="3" id="KW-0285">Flavoprotein</keyword>
<dbReference type="GO" id="GO:0016491">
    <property type="term" value="F:oxidoreductase activity"/>
    <property type="evidence" value="ECO:0007669"/>
    <property type="project" value="UniProtKB-KW"/>
</dbReference>
<dbReference type="OrthoDB" id="9802028at2"/>
<keyword evidence="4" id="KW-0274">FAD</keyword>
<dbReference type="Pfam" id="PF02852">
    <property type="entry name" value="Pyr_redox_dim"/>
    <property type="match status" value="1"/>
</dbReference>
<comment type="cofactor">
    <cofactor evidence="1">
        <name>FAD</name>
        <dbReference type="ChEBI" id="CHEBI:57692"/>
    </cofactor>
</comment>
<feature type="domain" description="FAD/NAD(P)-binding" evidence="8">
    <location>
        <begin position="3"/>
        <end position="296"/>
    </location>
</feature>
<dbReference type="InterPro" id="IPR004099">
    <property type="entry name" value="Pyr_nucl-diS_OxRdtase_dimer"/>
</dbReference>
<protein>
    <submittedName>
        <fullName evidence="9">CoA-disulfide reductase</fullName>
    </submittedName>
</protein>
<keyword evidence="5" id="KW-0560">Oxidoreductase</keyword>
<evidence type="ECO:0000313" key="10">
    <source>
        <dbReference type="Proteomes" id="UP000195437"/>
    </source>
</evidence>
<evidence type="ECO:0000259" key="8">
    <source>
        <dbReference type="Pfam" id="PF07992"/>
    </source>
</evidence>
<dbReference type="PANTHER" id="PTHR43429">
    <property type="entry name" value="PYRIDINE NUCLEOTIDE-DISULFIDE OXIDOREDUCTASE DOMAIN-CONTAINING"/>
    <property type="match status" value="1"/>
</dbReference>
<dbReference type="AlphaFoldDB" id="A0A1Y0IRU9"/>
<proteinExistence type="inferred from homology"/>
<organism evidence="9 10">
    <name type="scientific">Tumebacillus avium</name>
    <dbReference type="NCBI Taxonomy" id="1903704"/>
    <lineage>
        <taxon>Bacteria</taxon>
        <taxon>Bacillati</taxon>
        <taxon>Bacillota</taxon>
        <taxon>Bacilli</taxon>
        <taxon>Bacillales</taxon>
        <taxon>Alicyclobacillaceae</taxon>
        <taxon>Tumebacillus</taxon>
    </lineage>
</organism>
<comment type="similarity">
    <text evidence="2">Belongs to the class-III pyridine nucleotide-disulfide oxidoreductase family.</text>
</comment>
<sequence length="445" mass="47714">MDRFVVIGGDAAGMSAAMQIRRTHPNAGITIFEKGTTYSYAQCGLPYYIGGYIPSAEKLIARTREAFQEKYNMNATILHEAVAIDPKGQTVTVRDLQQGTETEHPYDKLLIATGGRAVLPDWDGAQLEGVFALKTLADAERIIAYAQQNSVQQAVVIGGGYIGLEMAEAFHALGKTVRVINRGNQVAGPWDKELADLLSEEMQQKGVTVNLEEEIAGITGADGRVTAVQTKTASYPADLVLVAVGIVPNSELAKAAGLTLSVRDAIHVNSKMETSHPNIWAAGDAATQYHRVKKRDDYIPLGTHANKMGRIAGKQMAAGVGEFQGVLGTAILKVFDLTAARTGLSAAEAVQEKIPHKTVTLKTLHHAGYYPDALPLHVKLIVRESDGLLLGAQAVGRAGADKRIDVLATALWNGMTADDLLDLDLAYAPPHNAVWDPVQQAARRL</sequence>
<dbReference type="PANTHER" id="PTHR43429:SF1">
    <property type="entry name" value="NAD(P)H SULFUR OXIDOREDUCTASE (COA-DEPENDENT)"/>
    <property type="match status" value="1"/>
</dbReference>
<evidence type="ECO:0000256" key="2">
    <source>
        <dbReference type="ARBA" id="ARBA00009130"/>
    </source>
</evidence>
<evidence type="ECO:0000256" key="1">
    <source>
        <dbReference type="ARBA" id="ARBA00001974"/>
    </source>
</evidence>
<name>A0A1Y0IRU9_9BACL</name>
<accession>A0A1Y0IRU9</accession>
<dbReference type="RefSeq" id="WP_087458512.1">
    <property type="nucleotide sequence ID" value="NZ_CP021434.1"/>
</dbReference>
<dbReference type="EMBL" id="CP021434">
    <property type="protein sequence ID" value="ARU63167.1"/>
    <property type="molecule type" value="Genomic_DNA"/>
</dbReference>
<feature type="domain" description="Pyridine nucleotide-disulphide oxidoreductase dimerisation" evidence="7">
    <location>
        <begin position="331"/>
        <end position="432"/>
    </location>
</feature>
<dbReference type="InterPro" id="IPR023753">
    <property type="entry name" value="FAD/NAD-binding_dom"/>
</dbReference>
<dbReference type="InterPro" id="IPR016156">
    <property type="entry name" value="FAD/NAD-linked_Rdtase_dimer_sf"/>
</dbReference>
<dbReference type="SUPFAM" id="SSF51905">
    <property type="entry name" value="FAD/NAD(P)-binding domain"/>
    <property type="match status" value="1"/>
</dbReference>
<evidence type="ECO:0000256" key="3">
    <source>
        <dbReference type="ARBA" id="ARBA00022630"/>
    </source>
</evidence>
<evidence type="ECO:0000256" key="4">
    <source>
        <dbReference type="ARBA" id="ARBA00022827"/>
    </source>
</evidence>
<dbReference type="Pfam" id="PF07992">
    <property type="entry name" value="Pyr_redox_2"/>
    <property type="match status" value="1"/>
</dbReference>
<dbReference type="Gene3D" id="3.50.50.60">
    <property type="entry name" value="FAD/NAD(P)-binding domain"/>
    <property type="match status" value="2"/>
</dbReference>
<dbReference type="SUPFAM" id="SSF55424">
    <property type="entry name" value="FAD/NAD-linked reductases, dimerisation (C-terminal) domain"/>
    <property type="match status" value="1"/>
</dbReference>
<dbReference type="KEGG" id="tum:CBW65_20915"/>
<keyword evidence="10" id="KW-1185">Reference proteome</keyword>
<dbReference type="InterPro" id="IPR050260">
    <property type="entry name" value="FAD-bd_OxRdtase"/>
</dbReference>
<keyword evidence="6" id="KW-0676">Redox-active center</keyword>
<evidence type="ECO:0000259" key="7">
    <source>
        <dbReference type="Pfam" id="PF02852"/>
    </source>
</evidence>
<evidence type="ECO:0000313" key="9">
    <source>
        <dbReference type="EMBL" id="ARU63167.1"/>
    </source>
</evidence>
<dbReference type="PRINTS" id="PR00411">
    <property type="entry name" value="PNDRDTASEI"/>
</dbReference>
<dbReference type="Proteomes" id="UP000195437">
    <property type="component" value="Chromosome"/>
</dbReference>
<evidence type="ECO:0000256" key="5">
    <source>
        <dbReference type="ARBA" id="ARBA00023002"/>
    </source>
</evidence>
<evidence type="ECO:0000256" key="6">
    <source>
        <dbReference type="ARBA" id="ARBA00023284"/>
    </source>
</evidence>
<gene>
    <name evidence="9" type="ORF">CBW65_20915</name>
</gene>
<dbReference type="PRINTS" id="PR00368">
    <property type="entry name" value="FADPNR"/>
</dbReference>
<dbReference type="InterPro" id="IPR036188">
    <property type="entry name" value="FAD/NAD-bd_sf"/>
</dbReference>
<reference evidence="10" key="1">
    <citation type="submission" date="2017-05" db="EMBL/GenBank/DDBJ databases">
        <authorList>
            <person name="Sung H."/>
        </authorList>
    </citation>
    <scope>NUCLEOTIDE SEQUENCE [LARGE SCALE GENOMIC DNA]</scope>
    <source>
        <strain evidence="10">AR23208</strain>
    </source>
</reference>